<keyword evidence="2 3" id="KW-0694">RNA-binding</keyword>
<dbReference type="CDD" id="cd12380">
    <property type="entry name" value="RRM3_I_PABPs"/>
    <property type="match status" value="1"/>
</dbReference>
<dbReference type="SMART" id="SM00360">
    <property type="entry name" value="RRM"/>
    <property type="match status" value="1"/>
</dbReference>
<evidence type="ECO:0000256" key="3">
    <source>
        <dbReference type="PROSITE-ProRule" id="PRU00176"/>
    </source>
</evidence>
<dbReference type="Proteomes" id="UP001176940">
    <property type="component" value="Unassembled WGS sequence"/>
</dbReference>
<feature type="domain" description="RRM" evidence="5">
    <location>
        <begin position="80"/>
        <end position="143"/>
    </location>
</feature>
<dbReference type="PROSITE" id="PS50102">
    <property type="entry name" value="RRM"/>
    <property type="match status" value="1"/>
</dbReference>
<organism evidence="6 7">
    <name type="scientific">Ranitomeya imitator</name>
    <name type="common">mimic poison frog</name>
    <dbReference type="NCBI Taxonomy" id="111125"/>
    <lineage>
        <taxon>Eukaryota</taxon>
        <taxon>Metazoa</taxon>
        <taxon>Chordata</taxon>
        <taxon>Craniata</taxon>
        <taxon>Vertebrata</taxon>
        <taxon>Euteleostomi</taxon>
        <taxon>Amphibia</taxon>
        <taxon>Batrachia</taxon>
        <taxon>Anura</taxon>
        <taxon>Neobatrachia</taxon>
        <taxon>Hyloidea</taxon>
        <taxon>Dendrobatidae</taxon>
        <taxon>Dendrobatinae</taxon>
        <taxon>Ranitomeya</taxon>
    </lineage>
</organism>
<evidence type="ECO:0000256" key="2">
    <source>
        <dbReference type="ARBA" id="ARBA00022884"/>
    </source>
</evidence>
<keyword evidence="4" id="KW-1133">Transmembrane helix</keyword>
<keyword evidence="1" id="KW-0677">Repeat</keyword>
<feature type="transmembrane region" description="Helical" evidence="4">
    <location>
        <begin position="12"/>
        <end position="31"/>
    </location>
</feature>
<dbReference type="Pfam" id="PF00076">
    <property type="entry name" value="RRM_1"/>
    <property type="match status" value="1"/>
</dbReference>
<reference evidence="6" key="1">
    <citation type="submission" date="2023-07" db="EMBL/GenBank/DDBJ databases">
        <authorList>
            <person name="Stuckert A."/>
        </authorList>
    </citation>
    <scope>NUCLEOTIDE SEQUENCE</scope>
</reference>
<keyword evidence="4" id="KW-0472">Membrane</keyword>
<gene>
    <name evidence="6" type="ORF">RIMI_LOCUS1067144</name>
</gene>
<dbReference type="InterPro" id="IPR012677">
    <property type="entry name" value="Nucleotide-bd_a/b_plait_sf"/>
</dbReference>
<name>A0ABN9KTT7_9NEOB</name>
<dbReference type="EMBL" id="CAUEEQ010001359">
    <property type="protein sequence ID" value="CAJ0919557.1"/>
    <property type="molecule type" value="Genomic_DNA"/>
</dbReference>
<evidence type="ECO:0000259" key="5">
    <source>
        <dbReference type="PROSITE" id="PS50102"/>
    </source>
</evidence>
<evidence type="ECO:0000313" key="7">
    <source>
        <dbReference type="Proteomes" id="UP001176940"/>
    </source>
</evidence>
<comment type="caution">
    <text evidence="6">The sequence shown here is derived from an EMBL/GenBank/DDBJ whole genome shotgun (WGS) entry which is preliminary data.</text>
</comment>
<dbReference type="PANTHER" id="PTHR24012">
    <property type="entry name" value="RNA BINDING PROTEIN"/>
    <property type="match status" value="1"/>
</dbReference>
<keyword evidence="7" id="KW-1185">Reference proteome</keyword>
<evidence type="ECO:0000256" key="4">
    <source>
        <dbReference type="SAM" id="Phobius"/>
    </source>
</evidence>
<evidence type="ECO:0000313" key="6">
    <source>
        <dbReference type="EMBL" id="CAJ0919557.1"/>
    </source>
</evidence>
<evidence type="ECO:0000256" key="1">
    <source>
        <dbReference type="ARBA" id="ARBA00022737"/>
    </source>
</evidence>
<sequence length="149" mass="17346">MNKNEPTRKERVYFNSDILVPLTCIGIGYRYRRYPIFFEYRPIQTDTDTFRYRKSRKEREAELGARAKEFTNVYIKNFGEDMDDEFGKYGLALSVKVMTDESGKSKGFGFVSFERHEDAQKAVDDMNGKDMNGKAIYVGILEKKLENGC</sequence>
<dbReference type="InterPro" id="IPR035979">
    <property type="entry name" value="RBD_domain_sf"/>
</dbReference>
<dbReference type="Gene3D" id="3.30.70.330">
    <property type="match status" value="1"/>
</dbReference>
<accession>A0ABN9KTT7</accession>
<dbReference type="InterPro" id="IPR000504">
    <property type="entry name" value="RRM_dom"/>
</dbReference>
<dbReference type="SUPFAM" id="SSF54928">
    <property type="entry name" value="RNA-binding domain, RBD"/>
    <property type="match status" value="1"/>
</dbReference>
<proteinExistence type="predicted"/>
<keyword evidence="4" id="KW-0812">Transmembrane</keyword>
<protein>
    <recommendedName>
        <fullName evidence="5">RRM domain-containing protein</fullName>
    </recommendedName>
</protein>